<keyword evidence="7" id="KW-1185">Reference proteome</keyword>
<dbReference type="PANTHER" id="PTHR43585:SF2">
    <property type="entry name" value="ATP-GRASP ENZYME FSQD"/>
    <property type="match status" value="1"/>
</dbReference>
<dbReference type="Gene3D" id="3.40.50.20">
    <property type="match status" value="1"/>
</dbReference>
<dbReference type="InterPro" id="IPR011761">
    <property type="entry name" value="ATP-grasp"/>
</dbReference>
<comment type="caution">
    <text evidence="6">The sequence shown here is derived from an EMBL/GenBank/DDBJ whole genome shotgun (WGS) entry which is preliminary data.</text>
</comment>
<organism evidence="6 7">
    <name type="scientific">Streptomyces kebangsaanensis</name>
    <dbReference type="NCBI Taxonomy" id="864058"/>
    <lineage>
        <taxon>Bacteria</taxon>
        <taxon>Bacillati</taxon>
        <taxon>Actinomycetota</taxon>
        <taxon>Actinomycetes</taxon>
        <taxon>Kitasatosporales</taxon>
        <taxon>Streptomycetaceae</taxon>
        <taxon>Streptomyces</taxon>
    </lineage>
</organism>
<keyword evidence="2 4" id="KW-0547">Nucleotide-binding</keyword>
<evidence type="ECO:0000259" key="5">
    <source>
        <dbReference type="PROSITE" id="PS50975"/>
    </source>
</evidence>
<gene>
    <name evidence="6" type="ORF">ACFYNZ_15145</name>
</gene>
<feature type="domain" description="ATP-grasp" evidence="5">
    <location>
        <begin position="118"/>
        <end position="316"/>
    </location>
</feature>
<protein>
    <submittedName>
        <fullName evidence="6">Acetyl-CoA carboxylase biotin carboxylase subunit family protein</fullName>
    </submittedName>
</protein>
<evidence type="ECO:0000256" key="3">
    <source>
        <dbReference type="ARBA" id="ARBA00022840"/>
    </source>
</evidence>
<reference evidence="6 7" key="1">
    <citation type="submission" date="2024-10" db="EMBL/GenBank/DDBJ databases">
        <title>The Natural Products Discovery Center: Release of the First 8490 Sequenced Strains for Exploring Actinobacteria Biosynthetic Diversity.</title>
        <authorList>
            <person name="Kalkreuter E."/>
            <person name="Kautsar S.A."/>
            <person name="Yang D."/>
            <person name="Bader C.D."/>
            <person name="Teijaro C.N."/>
            <person name="Fluegel L."/>
            <person name="Davis C.M."/>
            <person name="Simpson J.R."/>
            <person name="Lauterbach L."/>
            <person name="Steele A.D."/>
            <person name="Gui C."/>
            <person name="Meng S."/>
            <person name="Li G."/>
            <person name="Viehrig K."/>
            <person name="Ye F."/>
            <person name="Su P."/>
            <person name="Kiefer A.F."/>
            <person name="Nichols A."/>
            <person name="Cepeda A.J."/>
            <person name="Yan W."/>
            <person name="Fan B."/>
            <person name="Jiang Y."/>
            <person name="Adhikari A."/>
            <person name="Zheng C.-J."/>
            <person name="Schuster L."/>
            <person name="Cowan T.M."/>
            <person name="Smanski M.J."/>
            <person name="Chevrette M.G."/>
            <person name="De Carvalho L.P.S."/>
            <person name="Shen B."/>
        </authorList>
    </citation>
    <scope>NUCLEOTIDE SEQUENCE [LARGE SCALE GENOMIC DNA]</scope>
    <source>
        <strain evidence="6 7">NPDC007147</strain>
    </source>
</reference>
<dbReference type="PROSITE" id="PS50975">
    <property type="entry name" value="ATP_GRASP"/>
    <property type="match status" value="1"/>
</dbReference>
<keyword evidence="3 4" id="KW-0067">ATP-binding</keyword>
<dbReference type="RefSeq" id="WP_388347347.1">
    <property type="nucleotide sequence ID" value="NZ_JBIAFJ010000011.1"/>
</dbReference>
<dbReference type="EMBL" id="JBIAFJ010000011">
    <property type="protein sequence ID" value="MFE9170839.1"/>
    <property type="molecule type" value="Genomic_DNA"/>
</dbReference>
<accession>A0ABW6KTU9</accession>
<evidence type="ECO:0000256" key="2">
    <source>
        <dbReference type="ARBA" id="ARBA00022741"/>
    </source>
</evidence>
<dbReference type="Gene3D" id="3.30.470.20">
    <property type="entry name" value="ATP-grasp fold, B domain"/>
    <property type="match status" value="1"/>
</dbReference>
<sequence>MTGERPHMTVLHRWRDTHALYSDYIDHQANRVTYISTELGRASIPADAEAVVTVVFTDDLPAVRAALTALAERFGTPQALVALNEGDLDTAAVVREEFGIPGQTPDELAVFRDKLLMCRVVAAAGLPVPKSSPAPDPDAVREFGRTHGWPLIVKPHRGTASRGVVRLDAETDLDLYPGLAGDLAAEPYLVQSYVDAPILHIDGLWEGDALGGWTASRYVGGTCADFTQGSWLGSVEEDDPALLAAVEPFTAAVGAALGGGRPWVFHLEAFVTEGPDGEPALVFLECGARVGGGEIPFIWRDVHDADLMAAAADIQLGRAPVLPSPKTGEVGGYLLLPLPVPAPCLVEHADWAEEPPEGRKPYAVLHVPVGRRVSPISGYEHVGTRFRFRGPSTTAVGEAIRASAHGFRLTCVPFDDPAEEPAGESTDQRLGRTHRITCRTGAAPRTGKESHRARHDL</sequence>
<dbReference type="PANTHER" id="PTHR43585">
    <property type="entry name" value="FUMIPYRROLE BIOSYNTHESIS PROTEIN C"/>
    <property type="match status" value="1"/>
</dbReference>
<dbReference type="InterPro" id="IPR013815">
    <property type="entry name" value="ATP_grasp_subdomain_1"/>
</dbReference>
<evidence type="ECO:0000313" key="6">
    <source>
        <dbReference type="EMBL" id="MFE9170839.1"/>
    </source>
</evidence>
<proteinExistence type="predicted"/>
<evidence type="ECO:0000256" key="4">
    <source>
        <dbReference type="PROSITE-ProRule" id="PRU00409"/>
    </source>
</evidence>
<dbReference type="Proteomes" id="UP001601197">
    <property type="component" value="Unassembled WGS sequence"/>
</dbReference>
<evidence type="ECO:0000256" key="1">
    <source>
        <dbReference type="ARBA" id="ARBA00022598"/>
    </source>
</evidence>
<evidence type="ECO:0000313" key="7">
    <source>
        <dbReference type="Proteomes" id="UP001601197"/>
    </source>
</evidence>
<dbReference type="InterPro" id="IPR052032">
    <property type="entry name" value="ATP-dep_AA_Ligase"/>
</dbReference>
<name>A0ABW6KTU9_9ACTN</name>
<keyword evidence="1" id="KW-0436">Ligase</keyword>
<dbReference type="SUPFAM" id="SSF56059">
    <property type="entry name" value="Glutathione synthetase ATP-binding domain-like"/>
    <property type="match status" value="1"/>
</dbReference>
<dbReference type="Gene3D" id="3.30.1490.20">
    <property type="entry name" value="ATP-grasp fold, A domain"/>
    <property type="match status" value="1"/>
</dbReference>